<evidence type="ECO:0000259" key="2">
    <source>
        <dbReference type="PROSITE" id="PS50015"/>
    </source>
</evidence>
<proteinExistence type="predicted"/>
<gene>
    <name evidence="3" type="ORF">L798_15566</name>
</gene>
<dbReference type="Proteomes" id="UP000027135">
    <property type="component" value="Unassembled WGS sequence"/>
</dbReference>
<dbReference type="PROSITE" id="PS50015">
    <property type="entry name" value="SAP_B"/>
    <property type="match status" value="1"/>
</dbReference>
<dbReference type="AlphaFoldDB" id="A0A067QVH1"/>
<evidence type="ECO:0000313" key="3">
    <source>
        <dbReference type="EMBL" id="KDR09870.1"/>
    </source>
</evidence>
<reference evidence="3 4" key="1">
    <citation type="journal article" date="2014" name="Nat. Commun.">
        <title>Molecular traces of alternative social organization in a termite genome.</title>
        <authorList>
            <person name="Terrapon N."/>
            <person name="Li C."/>
            <person name="Robertson H.M."/>
            <person name="Ji L."/>
            <person name="Meng X."/>
            <person name="Booth W."/>
            <person name="Chen Z."/>
            <person name="Childers C.P."/>
            <person name="Glastad K.M."/>
            <person name="Gokhale K."/>
            <person name="Gowin J."/>
            <person name="Gronenberg W."/>
            <person name="Hermansen R.A."/>
            <person name="Hu H."/>
            <person name="Hunt B.G."/>
            <person name="Huylmans A.K."/>
            <person name="Khalil S.M."/>
            <person name="Mitchell R.D."/>
            <person name="Munoz-Torres M.C."/>
            <person name="Mustard J.A."/>
            <person name="Pan H."/>
            <person name="Reese J.T."/>
            <person name="Scharf M.E."/>
            <person name="Sun F."/>
            <person name="Vogel H."/>
            <person name="Xiao J."/>
            <person name="Yang W."/>
            <person name="Yang Z."/>
            <person name="Yang Z."/>
            <person name="Zhou J."/>
            <person name="Zhu J."/>
            <person name="Brent C.S."/>
            <person name="Elsik C.G."/>
            <person name="Goodisman M.A."/>
            <person name="Liberles D.A."/>
            <person name="Roe R.M."/>
            <person name="Vargo E.L."/>
            <person name="Vilcinskas A."/>
            <person name="Wang J."/>
            <person name="Bornberg-Bauer E."/>
            <person name="Korb J."/>
            <person name="Zhang G."/>
            <person name="Liebig J."/>
        </authorList>
    </citation>
    <scope>NUCLEOTIDE SEQUENCE [LARGE SCALE GENOMIC DNA]</scope>
    <source>
        <tissue evidence="3">Whole organism</tissue>
    </source>
</reference>
<dbReference type="EMBL" id="KK853204">
    <property type="protein sequence ID" value="KDR09870.1"/>
    <property type="molecule type" value="Genomic_DNA"/>
</dbReference>
<protein>
    <recommendedName>
        <fullName evidence="2">Saposin B-type domain-containing protein</fullName>
    </recommendedName>
</protein>
<evidence type="ECO:0000313" key="4">
    <source>
        <dbReference type="Proteomes" id="UP000027135"/>
    </source>
</evidence>
<keyword evidence="1" id="KW-1015">Disulfide bond</keyword>
<keyword evidence="4" id="KW-1185">Reference proteome</keyword>
<name>A0A067QVH1_ZOONE</name>
<accession>A0A067QVH1</accession>
<dbReference type="InParanoid" id="A0A067QVH1"/>
<evidence type="ECO:0000256" key="1">
    <source>
        <dbReference type="ARBA" id="ARBA00023157"/>
    </source>
</evidence>
<organism evidence="3 4">
    <name type="scientific">Zootermopsis nevadensis</name>
    <name type="common">Dampwood termite</name>
    <dbReference type="NCBI Taxonomy" id="136037"/>
    <lineage>
        <taxon>Eukaryota</taxon>
        <taxon>Metazoa</taxon>
        <taxon>Ecdysozoa</taxon>
        <taxon>Arthropoda</taxon>
        <taxon>Hexapoda</taxon>
        <taxon>Insecta</taxon>
        <taxon>Pterygota</taxon>
        <taxon>Neoptera</taxon>
        <taxon>Polyneoptera</taxon>
        <taxon>Dictyoptera</taxon>
        <taxon>Blattodea</taxon>
        <taxon>Blattoidea</taxon>
        <taxon>Termitoidae</taxon>
        <taxon>Termopsidae</taxon>
        <taxon>Zootermopsis</taxon>
    </lineage>
</organism>
<sequence length="175" mass="19880">MTDEILHELKLFDNSRLLTNQLFSIMRKLPLASLFSFLPTHKGIVIYDWTICTACYSVIEALLIYSQSHSHQDLRNLIYSMCINLETHSDEICAGVIDLNTETIAYILNNTKGLTSSRICGIVFQGSGCSEDEPSLEWTVNVDPGPKPQANRENNRRTDVRDILYIKLSIQMKPL</sequence>
<dbReference type="InterPro" id="IPR008139">
    <property type="entry name" value="SaposinB_dom"/>
</dbReference>
<feature type="domain" description="Saposin B-type" evidence="2">
    <location>
        <begin position="48"/>
        <end position="133"/>
    </location>
</feature>